<dbReference type="InterPro" id="IPR011663">
    <property type="entry name" value="UTRA"/>
</dbReference>
<name>C1AW73_RHOOB</name>
<dbReference type="InterPro" id="IPR050679">
    <property type="entry name" value="Bact_HTH_transcr_reg"/>
</dbReference>
<dbReference type="PANTHER" id="PTHR44846">
    <property type="entry name" value="MANNOSYL-D-GLYCERATE TRANSPORT/METABOLISM SYSTEM REPRESSOR MNGR-RELATED"/>
    <property type="match status" value="1"/>
</dbReference>
<dbReference type="SUPFAM" id="SSF46785">
    <property type="entry name" value="Winged helix' DNA-binding domain"/>
    <property type="match status" value="1"/>
</dbReference>
<dbReference type="STRING" id="632772.ROP_12560"/>
<dbReference type="CDD" id="cd07377">
    <property type="entry name" value="WHTH_GntR"/>
    <property type="match status" value="1"/>
</dbReference>
<dbReference type="EMBL" id="AP011115">
    <property type="protein sequence ID" value="BAH49503.1"/>
    <property type="molecule type" value="Genomic_DNA"/>
</dbReference>
<dbReference type="Pfam" id="PF00392">
    <property type="entry name" value="GntR"/>
    <property type="match status" value="1"/>
</dbReference>
<dbReference type="Proteomes" id="UP000002212">
    <property type="component" value="Chromosome"/>
</dbReference>
<evidence type="ECO:0000256" key="3">
    <source>
        <dbReference type="ARBA" id="ARBA00023163"/>
    </source>
</evidence>
<proteinExistence type="predicted"/>
<dbReference type="GO" id="GO:0003700">
    <property type="term" value="F:DNA-binding transcription factor activity"/>
    <property type="evidence" value="ECO:0007669"/>
    <property type="project" value="InterPro"/>
</dbReference>
<dbReference type="AlphaFoldDB" id="C1AW73"/>
<evidence type="ECO:0000313" key="5">
    <source>
        <dbReference type="EMBL" id="BAH49503.1"/>
    </source>
</evidence>
<dbReference type="Gene3D" id="1.10.10.10">
    <property type="entry name" value="Winged helix-like DNA-binding domain superfamily/Winged helix DNA-binding domain"/>
    <property type="match status" value="1"/>
</dbReference>
<dbReference type="SMART" id="SM00345">
    <property type="entry name" value="HTH_GNTR"/>
    <property type="match status" value="1"/>
</dbReference>
<dbReference type="GO" id="GO:0045892">
    <property type="term" value="P:negative regulation of DNA-templated transcription"/>
    <property type="evidence" value="ECO:0007669"/>
    <property type="project" value="TreeGrafter"/>
</dbReference>
<accession>C1AW73</accession>
<organism evidence="5 6">
    <name type="scientific">Rhodococcus opacus (strain B4)</name>
    <dbReference type="NCBI Taxonomy" id="632772"/>
    <lineage>
        <taxon>Bacteria</taxon>
        <taxon>Bacillati</taxon>
        <taxon>Actinomycetota</taxon>
        <taxon>Actinomycetes</taxon>
        <taxon>Mycobacteriales</taxon>
        <taxon>Nocardiaceae</taxon>
        <taxon>Rhodococcus</taxon>
    </lineage>
</organism>
<evidence type="ECO:0000313" key="6">
    <source>
        <dbReference type="Proteomes" id="UP000002212"/>
    </source>
</evidence>
<dbReference type="PROSITE" id="PS50949">
    <property type="entry name" value="HTH_GNTR"/>
    <property type="match status" value="1"/>
</dbReference>
<protein>
    <submittedName>
        <fullName evidence="5">Putative GntR family transcriptional regulator</fullName>
    </submittedName>
</protein>
<keyword evidence="2" id="KW-0238">DNA-binding</keyword>
<feature type="domain" description="HTH gntR-type" evidence="4">
    <location>
        <begin position="19"/>
        <end position="86"/>
    </location>
</feature>
<dbReference type="Gene3D" id="3.40.1410.10">
    <property type="entry name" value="Chorismate lyase-like"/>
    <property type="match status" value="1"/>
</dbReference>
<dbReference type="InterPro" id="IPR036388">
    <property type="entry name" value="WH-like_DNA-bd_sf"/>
</dbReference>
<dbReference type="PATRIC" id="fig|632772.20.peg.1327"/>
<dbReference type="PANTHER" id="PTHR44846:SF1">
    <property type="entry name" value="MANNOSYL-D-GLYCERATE TRANSPORT_METABOLISM SYSTEM REPRESSOR MNGR-RELATED"/>
    <property type="match status" value="1"/>
</dbReference>
<dbReference type="KEGG" id="rop:ROP_12560"/>
<evidence type="ECO:0000259" key="4">
    <source>
        <dbReference type="PROSITE" id="PS50949"/>
    </source>
</evidence>
<dbReference type="SUPFAM" id="SSF64288">
    <property type="entry name" value="Chorismate lyase-like"/>
    <property type="match status" value="1"/>
</dbReference>
<evidence type="ECO:0000256" key="1">
    <source>
        <dbReference type="ARBA" id="ARBA00023015"/>
    </source>
</evidence>
<evidence type="ECO:0000256" key="2">
    <source>
        <dbReference type="ARBA" id="ARBA00023125"/>
    </source>
</evidence>
<sequence length="255" mass="28214">MNRAGAAGMMPVHLRDSVIPKHEQLRAILLHKCTKELQPGDLMTSERKLMQDYGVSRITVREAIGQLVNEGHLVRVRGKGTFVAHRPVQSKLHLASFTEEMRAQGHKPTTVVLQCEEDAAPEATAKALRIAPGTSAYHVKRLRLADGEPVSVDDGWYNAALLPGLLDLDLTGSIYRATADRYGMPIDRAEQTVSADGASQDIATLLGIKKGAPVMYFDRVSFSGPTPVEHARSWYRSDRYQLQMEVQGERTQRSV</sequence>
<reference evidence="5 6" key="1">
    <citation type="submission" date="2009-03" db="EMBL/GenBank/DDBJ databases">
        <title>Comparison of the complete genome sequences of Rhodococcus erythropolis PR4 and Rhodococcus opacus B4.</title>
        <authorList>
            <person name="Takarada H."/>
            <person name="Sekine M."/>
            <person name="Hosoyama A."/>
            <person name="Yamada R."/>
            <person name="Fujisawa T."/>
            <person name="Omata S."/>
            <person name="Shimizu A."/>
            <person name="Tsukatani N."/>
            <person name="Tanikawa S."/>
            <person name="Fujita N."/>
            <person name="Harayama S."/>
        </authorList>
    </citation>
    <scope>NUCLEOTIDE SEQUENCE [LARGE SCALE GENOMIC DNA]</scope>
    <source>
        <strain evidence="5 6">B4</strain>
    </source>
</reference>
<dbReference type="SMART" id="SM00866">
    <property type="entry name" value="UTRA"/>
    <property type="match status" value="1"/>
</dbReference>
<dbReference type="HOGENOM" id="CLU_063236_8_2_11"/>
<dbReference type="PRINTS" id="PR00035">
    <property type="entry name" value="HTHGNTR"/>
</dbReference>
<dbReference type="InterPro" id="IPR028978">
    <property type="entry name" value="Chorismate_lyase_/UTRA_dom_sf"/>
</dbReference>
<dbReference type="InterPro" id="IPR000524">
    <property type="entry name" value="Tscrpt_reg_HTH_GntR"/>
</dbReference>
<dbReference type="GO" id="GO:0003677">
    <property type="term" value="F:DNA binding"/>
    <property type="evidence" value="ECO:0007669"/>
    <property type="project" value="UniProtKB-KW"/>
</dbReference>
<keyword evidence="1" id="KW-0805">Transcription regulation</keyword>
<dbReference type="Pfam" id="PF07702">
    <property type="entry name" value="UTRA"/>
    <property type="match status" value="1"/>
</dbReference>
<keyword evidence="3" id="KW-0804">Transcription</keyword>
<dbReference type="InterPro" id="IPR036390">
    <property type="entry name" value="WH_DNA-bd_sf"/>
</dbReference>
<gene>
    <name evidence="5" type="ordered locus">ROP_12560</name>
</gene>